<proteinExistence type="predicted"/>
<feature type="domain" description="Macro" evidence="1">
    <location>
        <begin position="1"/>
        <end position="166"/>
    </location>
</feature>
<reference evidence="2 3" key="1">
    <citation type="submission" date="2016-10" db="EMBL/GenBank/DDBJ databases">
        <authorList>
            <person name="de Groot N.N."/>
        </authorList>
    </citation>
    <scope>NUCLEOTIDE SEQUENCE [LARGE SCALE GENOMIC DNA]</scope>
    <source>
        <strain evidence="2 3">DSM 16981</strain>
    </source>
</reference>
<accession>A0A1H0B5I3</accession>
<evidence type="ECO:0000313" key="3">
    <source>
        <dbReference type="Proteomes" id="UP000199309"/>
    </source>
</evidence>
<dbReference type="InterPro" id="IPR043472">
    <property type="entry name" value="Macro_dom-like"/>
</dbReference>
<dbReference type="EMBL" id="FNHQ01000046">
    <property type="protein sequence ID" value="SDN40871.1"/>
    <property type="molecule type" value="Genomic_DNA"/>
</dbReference>
<dbReference type="PANTHER" id="PTHR11106">
    <property type="entry name" value="GANGLIOSIDE INDUCED DIFFERENTIATION ASSOCIATED PROTEIN 2-RELATED"/>
    <property type="match status" value="1"/>
</dbReference>
<protein>
    <submittedName>
        <fullName evidence="2">O-acetyl-ADP-ribose deacetylase (Regulator of RNase III), contains Macro domain</fullName>
    </submittedName>
</protein>
<organism evidence="2 3">
    <name type="scientific">Megasphaera paucivorans</name>
    <dbReference type="NCBI Taxonomy" id="349095"/>
    <lineage>
        <taxon>Bacteria</taxon>
        <taxon>Bacillati</taxon>
        <taxon>Bacillota</taxon>
        <taxon>Negativicutes</taxon>
        <taxon>Veillonellales</taxon>
        <taxon>Veillonellaceae</taxon>
        <taxon>Megasphaera</taxon>
    </lineage>
</organism>
<dbReference type="STRING" id="349095.SAMN05660299_02674"/>
<dbReference type="PANTHER" id="PTHR11106:SF27">
    <property type="entry name" value="MACRO DOMAIN-CONTAINING PROTEIN"/>
    <property type="match status" value="1"/>
</dbReference>
<dbReference type="Gene3D" id="3.40.220.10">
    <property type="entry name" value="Leucine Aminopeptidase, subunit E, domain 1"/>
    <property type="match status" value="1"/>
</dbReference>
<dbReference type="PROSITE" id="PS51154">
    <property type="entry name" value="MACRO"/>
    <property type="match status" value="1"/>
</dbReference>
<dbReference type="Proteomes" id="UP000199309">
    <property type="component" value="Unassembled WGS sequence"/>
</dbReference>
<dbReference type="AlphaFoldDB" id="A0A1H0B5I3"/>
<name>A0A1H0B5I3_9FIRM</name>
<dbReference type="RefSeq" id="WP_091652895.1">
    <property type="nucleotide sequence ID" value="NZ_FNHQ01000046.1"/>
</dbReference>
<keyword evidence="3" id="KW-1185">Reference proteome</keyword>
<sequence>MQFRILIGDITKWKADAIVNSANSTLLGVSGTDSAIHRAGGVSLTAACRNLRGCPEGKAKITYGYHLPSRFVIHTVGPLWTGGKKNEDKILISCYQQSLALAKERELHHIAFTSIATADKRYPLAKAAADAVPVIMNEGMGLDRIDMVCPDKMTQDAYTKATVIFWLEYLATADKNEKLECIDEAMAALTLLHMKENEPDPILLSEGIRQMKGFLRPFLDIRKKNSIIDMEKAASQIIEAY</sequence>
<dbReference type="OrthoDB" id="6194521at2"/>
<dbReference type="SMART" id="SM00506">
    <property type="entry name" value="A1pp"/>
    <property type="match status" value="1"/>
</dbReference>
<dbReference type="Pfam" id="PF01661">
    <property type="entry name" value="Macro"/>
    <property type="match status" value="1"/>
</dbReference>
<evidence type="ECO:0000313" key="2">
    <source>
        <dbReference type="EMBL" id="SDN40871.1"/>
    </source>
</evidence>
<evidence type="ECO:0000259" key="1">
    <source>
        <dbReference type="PROSITE" id="PS51154"/>
    </source>
</evidence>
<gene>
    <name evidence="2" type="ORF">SAMN05660299_02674</name>
</gene>
<dbReference type="InterPro" id="IPR002589">
    <property type="entry name" value="Macro_dom"/>
</dbReference>
<dbReference type="SUPFAM" id="SSF52949">
    <property type="entry name" value="Macro domain-like"/>
    <property type="match status" value="1"/>
</dbReference>